<dbReference type="EMBL" id="LSYS01006902">
    <property type="protein sequence ID" value="OPJ73511.1"/>
    <property type="molecule type" value="Genomic_DNA"/>
</dbReference>
<protein>
    <submittedName>
        <fullName evidence="2">Uncharacterized protein</fullName>
    </submittedName>
</protein>
<gene>
    <name evidence="2" type="ORF">AV530_005847</name>
</gene>
<name>A0A1V4JMV2_PATFA</name>
<proteinExistence type="predicted"/>
<evidence type="ECO:0000313" key="3">
    <source>
        <dbReference type="Proteomes" id="UP000190648"/>
    </source>
</evidence>
<dbReference type="AlphaFoldDB" id="A0A1V4JMV2"/>
<evidence type="ECO:0000313" key="2">
    <source>
        <dbReference type="EMBL" id="OPJ73511.1"/>
    </source>
</evidence>
<evidence type="ECO:0000256" key="1">
    <source>
        <dbReference type="SAM" id="MobiDB-lite"/>
    </source>
</evidence>
<comment type="caution">
    <text evidence="2">The sequence shown here is derived from an EMBL/GenBank/DDBJ whole genome shotgun (WGS) entry which is preliminary data.</text>
</comment>
<reference evidence="2 3" key="1">
    <citation type="submission" date="2016-02" db="EMBL/GenBank/DDBJ databases">
        <title>Band-tailed pigeon sequencing and assembly.</title>
        <authorList>
            <person name="Soares A.E."/>
            <person name="Novak B.J."/>
            <person name="Rice E.S."/>
            <person name="O'Connell B."/>
            <person name="Chang D."/>
            <person name="Weber S."/>
            <person name="Shapiro B."/>
        </authorList>
    </citation>
    <scope>NUCLEOTIDE SEQUENCE [LARGE SCALE GENOMIC DNA]</scope>
    <source>
        <strain evidence="2">BTP2013</strain>
        <tissue evidence="2">Blood</tissue>
    </source>
</reference>
<keyword evidence="3" id="KW-1185">Reference proteome</keyword>
<dbReference type="Proteomes" id="UP000190648">
    <property type="component" value="Unassembled WGS sequence"/>
</dbReference>
<organism evidence="2 3">
    <name type="scientific">Patagioenas fasciata monilis</name>
    <dbReference type="NCBI Taxonomy" id="372326"/>
    <lineage>
        <taxon>Eukaryota</taxon>
        <taxon>Metazoa</taxon>
        <taxon>Chordata</taxon>
        <taxon>Craniata</taxon>
        <taxon>Vertebrata</taxon>
        <taxon>Euteleostomi</taxon>
        <taxon>Archelosauria</taxon>
        <taxon>Archosauria</taxon>
        <taxon>Dinosauria</taxon>
        <taxon>Saurischia</taxon>
        <taxon>Theropoda</taxon>
        <taxon>Coelurosauria</taxon>
        <taxon>Aves</taxon>
        <taxon>Neognathae</taxon>
        <taxon>Neoaves</taxon>
        <taxon>Columbimorphae</taxon>
        <taxon>Columbiformes</taxon>
        <taxon>Columbidae</taxon>
        <taxon>Patagioenas</taxon>
    </lineage>
</organism>
<feature type="region of interest" description="Disordered" evidence="1">
    <location>
        <begin position="32"/>
        <end position="88"/>
    </location>
</feature>
<accession>A0A1V4JMV2</accession>
<feature type="compositionally biased region" description="Polar residues" evidence="1">
    <location>
        <begin position="44"/>
        <end position="53"/>
    </location>
</feature>
<sequence>MKSQNKLLIKARIPEEKGNSDFYFVPEVNLHKCKGPGEDRRSSFRQSNLSNPTMEKGLMGSSALRGPQGEQPDLSPRVMWRSAETEEE</sequence>